<sequence>MEGFGLIVFGVLFDIVQRTSSAPKASSSRVRPGQRPEVGGTRTTLTASRLIDIASARVFYIATRRGASLGTFRTFYSLQQG</sequence>
<evidence type="ECO:0000313" key="1">
    <source>
        <dbReference type="EMBL" id="GAA5507188.1"/>
    </source>
</evidence>
<protein>
    <recommendedName>
        <fullName evidence="3">Secreted protein</fullName>
    </recommendedName>
</protein>
<accession>A0ABP9VUK1</accession>
<evidence type="ECO:0008006" key="3">
    <source>
        <dbReference type="Google" id="ProtNLM"/>
    </source>
</evidence>
<comment type="caution">
    <text evidence="1">The sequence shown here is derived from an EMBL/GenBank/DDBJ whole genome shotgun (WGS) entry which is preliminary data.</text>
</comment>
<dbReference type="EMBL" id="BAABRO010000005">
    <property type="protein sequence ID" value="GAA5507188.1"/>
    <property type="molecule type" value="Genomic_DNA"/>
</dbReference>
<gene>
    <name evidence="1" type="ORF">Rcae01_02643</name>
</gene>
<name>A0ABP9VUK1_9BACT</name>
<proteinExistence type="predicted"/>
<dbReference type="RefSeq" id="WP_345684074.1">
    <property type="nucleotide sequence ID" value="NZ_BAABRO010000005.1"/>
</dbReference>
<evidence type="ECO:0000313" key="2">
    <source>
        <dbReference type="Proteomes" id="UP001416858"/>
    </source>
</evidence>
<organism evidence="1 2">
    <name type="scientific">Novipirellula caenicola</name>
    <dbReference type="NCBI Taxonomy" id="1536901"/>
    <lineage>
        <taxon>Bacteria</taxon>
        <taxon>Pseudomonadati</taxon>
        <taxon>Planctomycetota</taxon>
        <taxon>Planctomycetia</taxon>
        <taxon>Pirellulales</taxon>
        <taxon>Pirellulaceae</taxon>
        <taxon>Novipirellula</taxon>
    </lineage>
</organism>
<dbReference type="Proteomes" id="UP001416858">
    <property type="component" value="Unassembled WGS sequence"/>
</dbReference>
<reference evidence="1 2" key="1">
    <citation type="submission" date="2024-02" db="EMBL/GenBank/DDBJ databases">
        <title>Rhodopirellula caenicola NBRC 110016.</title>
        <authorList>
            <person name="Ichikawa N."/>
            <person name="Katano-Makiyama Y."/>
            <person name="Hidaka K."/>
        </authorList>
    </citation>
    <scope>NUCLEOTIDE SEQUENCE [LARGE SCALE GENOMIC DNA]</scope>
    <source>
        <strain evidence="1 2">NBRC 110016</strain>
    </source>
</reference>
<keyword evidence="2" id="KW-1185">Reference proteome</keyword>